<dbReference type="InterPro" id="IPR036206">
    <property type="entry name" value="ThiamineP_synth_sf"/>
</dbReference>
<dbReference type="GO" id="GO:0004789">
    <property type="term" value="F:thiamine-phosphate diphosphorylase activity"/>
    <property type="evidence" value="ECO:0007669"/>
    <property type="project" value="TreeGrafter"/>
</dbReference>
<evidence type="ECO:0000259" key="3">
    <source>
        <dbReference type="Pfam" id="PF02581"/>
    </source>
</evidence>
<accession>A0A437L0L5</accession>
<name>A0A437L0L5_9FLAO</name>
<dbReference type="GO" id="GO:0005737">
    <property type="term" value="C:cytoplasm"/>
    <property type="evidence" value="ECO:0007669"/>
    <property type="project" value="TreeGrafter"/>
</dbReference>
<comment type="caution">
    <text evidence="4">The sequence shown here is derived from an EMBL/GenBank/DDBJ whole genome shotgun (WGS) entry which is preliminary data.</text>
</comment>
<protein>
    <submittedName>
        <fullName evidence="4">Thiamine phosphate synthase</fullName>
    </submittedName>
</protein>
<dbReference type="Pfam" id="PF02581">
    <property type="entry name" value="TMP-TENI"/>
    <property type="match status" value="1"/>
</dbReference>
<evidence type="ECO:0000256" key="2">
    <source>
        <dbReference type="ARBA" id="ARBA00022977"/>
    </source>
</evidence>
<dbReference type="SUPFAM" id="SSF51391">
    <property type="entry name" value="Thiamin phosphate synthase"/>
    <property type="match status" value="1"/>
</dbReference>
<dbReference type="InterPro" id="IPR022998">
    <property type="entry name" value="ThiamineP_synth_TenI"/>
</dbReference>
<dbReference type="GO" id="GO:0009228">
    <property type="term" value="P:thiamine biosynthetic process"/>
    <property type="evidence" value="ECO:0007669"/>
    <property type="project" value="UniProtKB-KW"/>
</dbReference>
<dbReference type="InterPro" id="IPR013785">
    <property type="entry name" value="Aldolase_TIM"/>
</dbReference>
<dbReference type="PANTHER" id="PTHR20857:SF15">
    <property type="entry name" value="THIAMINE-PHOSPHATE SYNTHASE"/>
    <property type="match status" value="1"/>
</dbReference>
<dbReference type="AlphaFoldDB" id="A0A437L0L5"/>
<dbReference type="EMBL" id="SACJ01000002">
    <property type="protein sequence ID" value="RVT78462.1"/>
    <property type="molecule type" value="Genomic_DNA"/>
</dbReference>
<dbReference type="CDD" id="cd00564">
    <property type="entry name" value="TMP_TenI"/>
    <property type="match status" value="1"/>
</dbReference>
<evidence type="ECO:0000313" key="4">
    <source>
        <dbReference type="EMBL" id="RVT78462.1"/>
    </source>
</evidence>
<keyword evidence="5" id="KW-1185">Reference proteome</keyword>
<evidence type="ECO:0000313" key="5">
    <source>
        <dbReference type="Proteomes" id="UP000285211"/>
    </source>
</evidence>
<dbReference type="PANTHER" id="PTHR20857">
    <property type="entry name" value="THIAMINE-PHOSPHATE PYROPHOSPHORYLASE"/>
    <property type="match status" value="1"/>
</dbReference>
<sequence>MIVISNPTAIANEINTIHALFEHGLELFHVRKPDFSEKEMKAFVAAIGLKYRSKLVLHSQHQLAEDLGINRLHFSEKTRKQIDPETLYHYNEKRIHLSTSIHTIEAFNDLRIFFQYAFLSPVFASISKSNYQSNIDLLEAIQNRTNHQTKLVALGGIEAENIQKTLAAGFDDFALLGTIWNAENPIKNFELCQQIVLSY</sequence>
<evidence type="ECO:0000256" key="1">
    <source>
        <dbReference type="ARBA" id="ARBA00004948"/>
    </source>
</evidence>
<gene>
    <name evidence="4" type="ORF">EOD40_04290</name>
</gene>
<dbReference type="Proteomes" id="UP000285211">
    <property type="component" value="Unassembled WGS sequence"/>
</dbReference>
<proteinExistence type="predicted"/>
<dbReference type="RefSeq" id="WP_128193666.1">
    <property type="nucleotide sequence ID" value="NZ_SACJ01000002.1"/>
</dbReference>
<feature type="domain" description="Thiamine phosphate synthase/TenI" evidence="3">
    <location>
        <begin position="3"/>
        <end position="177"/>
    </location>
</feature>
<dbReference type="OrthoDB" id="194683at2"/>
<keyword evidence="2" id="KW-0784">Thiamine biosynthesis</keyword>
<organism evidence="4 5">
    <name type="scientific">Flavobacterium sufflavum</name>
    <dbReference type="NCBI Taxonomy" id="1921138"/>
    <lineage>
        <taxon>Bacteria</taxon>
        <taxon>Pseudomonadati</taxon>
        <taxon>Bacteroidota</taxon>
        <taxon>Flavobacteriia</taxon>
        <taxon>Flavobacteriales</taxon>
        <taxon>Flavobacteriaceae</taxon>
        <taxon>Flavobacterium</taxon>
    </lineage>
</organism>
<comment type="pathway">
    <text evidence="1">Cofactor biosynthesis; thiamine diphosphate biosynthesis.</text>
</comment>
<dbReference type="Gene3D" id="3.20.20.70">
    <property type="entry name" value="Aldolase class I"/>
    <property type="match status" value="1"/>
</dbReference>
<reference evidence="4 5" key="1">
    <citation type="submission" date="2019-01" db="EMBL/GenBank/DDBJ databases">
        <authorList>
            <person name="Chen W.-M."/>
        </authorList>
    </citation>
    <scope>NUCLEOTIDE SEQUENCE [LARGE SCALE GENOMIC DNA]</scope>
    <source>
        <strain evidence="4 5">BBQ-12</strain>
    </source>
</reference>